<evidence type="ECO:0000313" key="3">
    <source>
        <dbReference type="Proteomes" id="UP000694426"/>
    </source>
</evidence>
<dbReference type="Proteomes" id="UP000694426">
    <property type="component" value="Unplaced"/>
</dbReference>
<evidence type="ECO:0000256" key="1">
    <source>
        <dbReference type="SAM" id="Phobius"/>
    </source>
</evidence>
<protein>
    <submittedName>
        <fullName evidence="2">Uncharacterized protein</fullName>
    </submittedName>
</protein>
<keyword evidence="1" id="KW-0472">Membrane</keyword>
<reference evidence="2" key="1">
    <citation type="submission" date="2025-08" db="UniProtKB">
        <authorList>
            <consortium name="Ensembl"/>
        </authorList>
    </citation>
    <scope>IDENTIFICATION</scope>
</reference>
<keyword evidence="3" id="KW-1185">Reference proteome</keyword>
<dbReference type="AlphaFoldDB" id="A0A8B9CK92"/>
<evidence type="ECO:0000313" key="2">
    <source>
        <dbReference type="Ensembl" id="ENSABRP00000020201.1"/>
    </source>
</evidence>
<feature type="transmembrane region" description="Helical" evidence="1">
    <location>
        <begin position="88"/>
        <end position="112"/>
    </location>
</feature>
<reference evidence="2" key="2">
    <citation type="submission" date="2025-09" db="UniProtKB">
        <authorList>
            <consortium name="Ensembl"/>
        </authorList>
    </citation>
    <scope>IDENTIFICATION</scope>
</reference>
<organism evidence="2 3">
    <name type="scientific">Anser brachyrhynchus</name>
    <name type="common">Pink-footed goose</name>
    <dbReference type="NCBI Taxonomy" id="132585"/>
    <lineage>
        <taxon>Eukaryota</taxon>
        <taxon>Metazoa</taxon>
        <taxon>Chordata</taxon>
        <taxon>Craniata</taxon>
        <taxon>Vertebrata</taxon>
        <taxon>Euteleostomi</taxon>
        <taxon>Archelosauria</taxon>
        <taxon>Archosauria</taxon>
        <taxon>Dinosauria</taxon>
        <taxon>Saurischia</taxon>
        <taxon>Theropoda</taxon>
        <taxon>Coelurosauria</taxon>
        <taxon>Aves</taxon>
        <taxon>Neognathae</taxon>
        <taxon>Galloanserae</taxon>
        <taxon>Anseriformes</taxon>
        <taxon>Anatidae</taxon>
        <taxon>Anserinae</taxon>
        <taxon>Anser</taxon>
    </lineage>
</organism>
<keyword evidence="1" id="KW-0812">Transmembrane</keyword>
<name>A0A8B9CK92_9AVES</name>
<sequence>KTSLLDPCGQQTVKRHNSSSLPLQRTQTASTRPSRCLWPSRRTPRRKCPLVSQYESLYLPEFLLYFLRPLVLPFKLHFPLGAVYSLEWLATISCGVLLCCPIQLVLFGLIMLKMLLARVFKFFSSLPSSRNSRISWGTGIEFFYQTYRACCDRRCCKRRQN</sequence>
<accession>A0A8B9CK92</accession>
<dbReference type="Ensembl" id="ENSABRT00000028467.1">
    <property type="protein sequence ID" value="ENSABRP00000020201.1"/>
    <property type="gene ID" value="ENSABRG00000017242.1"/>
</dbReference>
<proteinExistence type="predicted"/>
<keyword evidence="1" id="KW-1133">Transmembrane helix</keyword>